<dbReference type="SMART" id="SM00386">
    <property type="entry name" value="HAT"/>
    <property type="match status" value="7"/>
</dbReference>
<dbReference type="FunFam" id="1.25.40.10:FF:001123">
    <property type="entry name" value="UTP6 small subunit processome component"/>
    <property type="match status" value="1"/>
</dbReference>
<evidence type="ECO:0000256" key="9">
    <source>
        <dbReference type="ARBA" id="ARBA00083310"/>
    </source>
</evidence>
<feature type="domain" description="U3 small nucleolar RNA-associated protein 6 homolog C-terminal" evidence="11">
    <location>
        <begin position="308"/>
        <end position="578"/>
    </location>
</feature>
<keyword evidence="5" id="KW-0539">Nucleus</keyword>
<evidence type="ECO:0000256" key="7">
    <source>
        <dbReference type="ARBA" id="ARBA00058527"/>
    </source>
</evidence>
<dbReference type="PANTHER" id="PTHR23271">
    <property type="entry name" value="HEPATOCELLULAR CARCINOMA-ASSOCIATED ANTIGEN 66"/>
    <property type="match status" value="1"/>
</dbReference>
<evidence type="ECO:0000256" key="8">
    <source>
        <dbReference type="ARBA" id="ARBA00072023"/>
    </source>
</evidence>
<dbReference type="FunFam" id="1.25.40.10:FF:000356">
    <property type="entry name" value="U3 small nucleolar RNA-associated protein 6 homolog"/>
    <property type="match status" value="1"/>
</dbReference>
<dbReference type="GO" id="GO:0030515">
    <property type="term" value="F:snoRNA binding"/>
    <property type="evidence" value="ECO:0007669"/>
    <property type="project" value="InterPro"/>
</dbReference>
<feature type="domain" description="U3 small nucleolar RNA-associated protein 6 N-terminal" evidence="10">
    <location>
        <begin position="9"/>
        <end position="91"/>
    </location>
</feature>
<dbReference type="InterPro" id="IPR055347">
    <property type="entry name" value="UTP6_N"/>
</dbReference>
<evidence type="ECO:0000256" key="1">
    <source>
        <dbReference type="ARBA" id="ARBA00004604"/>
    </source>
</evidence>
<dbReference type="AlphaFoldDB" id="A0A667IH26"/>
<proteinExistence type="inferred from homology"/>
<sequence>MAEIIQERIEDRLPELEQLERIGLFSHAEIKAIIKKASDLEYKIQRRALFKEDFINYVQYEINLLELIQRRRTRIGYSFKKDEIENSIVHRVQGVFRRASAKWKDDVQLWLSYIVFCKKWATKAQLSKVFSAMLAIHSNKPALWIMAAKWEMEDRLSSESARQLFLRALRFHPECPKLYQEYFRMELMHTEKLRKEKEEFEKAKMDVGNLDYPEEILKGELARIIYKNSVNIIKGAEFHVSLLTIAQLFDFAKDLQREIYDDLQALHTDDPLTWDYVARRELEIESQPGGEQPATKQARAVEVGRKEERCCAVYEEAVKTLPTEAMWKCYITFCLERFTKKTSSQFLREKRLERTMMAFRKAHELRLLPEFQYKQWIELLLHHNFLKEALEVAVAGTESFRDSVTMWQMKLQVLIDSESPDVAVLFEEAFAHLKAQICLPLWISWAEWSEGAKSQEDTEAIFKKALSAVKGADSVTLKDKYLDWAYRSGGYKKARAVFKSLQESRPFSVDFFRKIIQFEKEQESCKMVNLREYYERALREFGSVDSDLWMDYIKEELNHPLGRPENCGQIYWRAMKMLQGESAEAFVAKHAMHQAGHL</sequence>
<dbReference type="Proteomes" id="UP000472241">
    <property type="component" value="Unplaced"/>
</dbReference>
<accession>A0A667IH26</accession>
<evidence type="ECO:0000313" key="12">
    <source>
        <dbReference type="Ensembl" id="ENSLCNP00005022917.1"/>
    </source>
</evidence>
<name>A0A667IH26_LYNCA</name>
<dbReference type="Pfam" id="PF24892">
    <property type="entry name" value="UTP6_C"/>
    <property type="match status" value="1"/>
</dbReference>
<dbReference type="Pfam" id="PF08640">
    <property type="entry name" value="U3_assoc_6"/>
    <property type="match status" value="1"/>
</dbReference>
<dbReference type="GO" id="GO:0034388">
    <property type="term" value="C:Pwp2p-containing subcomplex of 90S preribosome"/>
    <property type="evidence" value="ECO:0007669"/>
    <property type="project" value="TreeGrafter"/>
</dbReference>
<evidence type="ECO:0000256" key="6">
    <source>
        <dbReference type="ARBA" id="ARBA00035020"/>
    </source>
</evidence>
<dbReference type="InterPro" id="IPR056907">
    <property type="entry name" value="UTP6_C"/>
</dbReference>
<dbReference type="InterPro" id="IPR003107">
    <property type="entry name" value="HAT"/>
</dbReference>
<reference evidence="12" key="2">
    <citation type="submission" date="2025-09" db="UniProtKB">
        <authorList>
            <consortium name="Ensembl"/>
        </authorList>
    </citation>
    <scope>IDENTIFICATION</scope>
</reference>
<dbReference type="InterPro" id="IPR013949">
    <property type="entry name" value="Utp6"/>
</dbReference>
<reference evidence="12" key="1">
    <citation type="submission" date="2025-08" db="UniProtKB">
        <authorList>
            <consortium name="Ensembl"/>
        </authorList>
    </citation>
    <scope>IDENTIFICATION</scope>
</reference>
<evidence type="ECO:0000259" key="10">
    <source>
        <dbReference type="Pfam" id="PF08640"/>
    </source>
</evidence>
<organism evidence="12 13">
    <name type="scientific">Lynx canadensis</name>
    <name type="common">Canada lynx</name>
    <name type="synonym">Felis canadensis</name>
    <dbReference type="NCBI Taxonomy" id="61383"/>
    <lineage>
        <taxon>Eukaryota</taxon>
        <taxon>Metazoa</taxon>
        <taxon>Chordata</taxon>
        <taxon>Craniata</taxon>
        <taxon>Vertebrata</taxon>
        <taxon>Euteleostomi</taxon>
        <taxon>Mammalia</taxon>
        <taxon>Eutheria</taxon>
        <taxon>Laurasiatheria</taxon>
        <taxon>Carnivora</taxon>
        <taxon>Feliformia</taxon>
        <taxon>Felidae</taxon>
        <taxon>Felinae</taxon>
        <taxon>Lynx</taxon>
    </lineage>
</organism>
<evidence type="ECO:0000256" key="2">
    <source>
        <dbReference type="ARBA" id="ARBA00010734"/>
    </source>
</evidence>
<dbReference type="PANTHER" id="PTHR23271:SF1">
    <property type="entry name" value="U3 SMALL NUCLEOLAR RNA-ASSOCIATED PROTEIN 6 HOMOLOG"/>
    <property type="match status" value="1"/>
</dbReference>
<evidence type="ECO:0000256" key="3">
    <source>
        <dbReference type="ARBA" id="ARBA00022552"/>
    </source>
</evidence>
<protein>
    <recommendedName>
        <fullName evidence="8">U3 small nucleolar RNA-associated protein 6 homolog</fullName>
    </recommendedName>
    <alternativeName>
        <fullName evidence="9">Multiple hat domains protein</fullName>
    </alternativeName>
</protein>
<dbReference type="Gene3D" id="1.25.40.10">
    <property type="entry name" value="Tetratricopeptide repeat domain"/>
    <property type="match status" value="2"/>
</dbReference>
<comment type="similarity">
    <text evidence="2">Belongs to the UTP6 family.</text>
</comment>
<evidence type="ECO:0000256" key="4">
    <source>
        <dbReference type="ARBA" id="ARBA00022737"/>
    </source>
</evidence>
<keyword evidence="3" id="KW-0698">rRNA processing</keyword>
<dbReference type="GO" id="GO:0032040">
    <property type="term" value="C:small-subunit processome"/>
    <property type="evidence" value="ECO:0007669"/>
    <property type="project" value="TreeGrafter"/>
</dbReference>
<dbReference type="Ensembl" id="ENSLCNT00005025613.1">
    <property type="protein sequence ID" value="ENSLCNP00005022917.1"/>
    <property type="gene ID" value="ENSLCNG00005014909.1"/>
</dbReference>
<gene>
    <name evidence="12" type="primary">UTP6</name>
</gene>
<keyword evidence="4" id="KW-0677">Repeat</keyword>
<evidence type="ECO:0000256" key="5">
    <source>
        <dbReference type="ARBA" id="ARBA00023242"/>
    </source>
</evidence>
<dbReference type="CTD" id="55813"/>
<dbReference type="InterPro" id="IPR011990">
    <property type="entry name" value="TPR-like_helical_dom_sf"/>
</dbReference>
<keyword evidence="13" id="KW-1185">Reference proteome</keyword>
<dbReference type="GeneID" id="115500721"/>
<evidence type="ECO:0000313" key="13">
    <source>
        <dbReference type="Proteomes" id="UP000472241"/>
    </source>
</evidence>
<comment type="subunit">
    <text evidence="6">Part of the small subunit (SSU) processome, composed of more than 70 proteins and the RNA chaperone small nucleolar RNA (snoRNA) U3.</text>
</comment>
<dbReference type="RefSeq" id="XP_030151233.1">
    <property type="nucleotide sequence ID" value="XM_030295373.2"/>
</dbReference>
<dbReference type="SUPFAM" id="SSF48452">
    <property type="entry name" value="TPR-like"/>
    <property type="match status" value="2"/>
</dbReference>
<comment type="subcellular location">
    <subcellularLocation>
        <location evidence="1">Nucleus</location>
        <location evidence="1">Nucleolus</location>
    </subcellularLocation>
</comment>
<dbReference type="GO" id="GO:0000462">
    <property type="term" value="P:maturation of SSU-rRNA from tricistronic rRNA transcript (SSU-rRNA, 5.8S rRNA, LSU-rRNA)"/>
    <property type="evidence" value="ECO:0007669"/>
    <property type="project" value="InterPro"/>
</dbReference>
<evidence type="ECO:0000259" key="11">
    <source>
        <dbReference type="Pfam" id="PF24892"/>
    </source>
</evidence>
<comment type="function">
    <text evidence="7">Part of the small subunit (SSU) processome, first precursor of the small eukaryotic ribosomal subunit. During the assembly of the SSU processome in the nucleolus, many ribosome biogenesis factors, an RNA chaperone and ribosomal proteins associate with the nascent pre-rRNA and work in concert to generate RNA folding, modifications, rearrangements and cleavage as well as targeted degradation of pre-ribosomal RNA by the RNA exosome. Involved in nucleolar processing of pre-18S ribosomal RNA.</text>
</comment>